<proteinExistence type="predicted"/>
<feature type="region of interest" description="Disordered" evidence="1">
    <location>
        <begin position="1454"/>
        <end position="1488"/>
    </location>
</feature>
<dbReference type="Pfam" id="PF25547">
    <property type="entry name" value="WXG100_2"/>
    <property type="match status" value="1"/>
</dbReference>
<evidence type="ECO:0000256" key="1">
    <source>
        <dbReference type="SAM" id="MobiDB-lite"/>
    </source>
</evidence>
<dbReference type="InterPro" id="IPR057746">
    <property type="entry name" value="CpnT-like_N"/>
</dbReference>
<dbReference type="RefSeq" id="WP_191304093.1">
    <property type="nucleotide sequence ID" value="NZ_BNAR01000016.1"/>
</dbReference>
<keyword evidence="2" id="KW-1133">Transmembrane helix</keyword>
<feature type="compositionally biased region" description="Low complexity" evidence="1">
    <location>
        <begin position="1310"/>
        <end position="1334"/>
    </location>
</feature>
<evidence type="ECO:0000256" key="2">
    <source>
        <dbReference type="SAM" id="Phobius"/>
    </source>
</evidence>
<evidence type="ECO:0000313" key="4">
    <source>
        <dbReference type="EMBL" id="GHH56444.1"/>
    </source>
</evidence>
<protein>
    <recommendedName>
        <fullName evidence="3">Outer membrane channel protein CpnT-like N-terminal domain-containing protein</fullName>
    </recommendedName>
</protein>
<evidence type="ECO:0000313" key="5">
    <source>
        <dbReference type="Proteomes" id="UP000605568"/>
    </source>
</evidence>
<reference evidence="5" key="1">
    <citation type="journal article" date="2019" name="Int. J. Syst. Evol. Microbiol.">
        <title>The Global Catalogue of Microorganisms (GCM) 10K type strain sequencing project: providing services to taxonomists for standard genome sequencing and annotation.</title>
        <authorList>
            <consortium name="The Broad Institute Genomics Platform"/>
            <consortium name="The Broad Institute Genome Sequencing Center for Infectious Disease"/>
            <person name="Wu L."/>
            <person name="Ma J."/>
        </authorList>
    </citation>
    <scope>NUCLEOTIDE SEQUENCE [LARGE SCALE GENOMIC DNA]</scope>
    <source>
        <strain evidence="5">CGMCC 4.7367</strain>
    </source>
</reference>
<accession>A0ABQ3MSW6</accession>
<evidence type="ECO:0000259" key="3">
    <source>
        <dbReference type="Pfam" id="PF25547"/>
    </source>
</evidence>
<gene>
    <name evidence="4" type="ORF">GCM10017774_74500</name>
</gene>
<feature type="region of interest" description="Disordered" evidence="1">
    <location>
        <begin position="1310"/>
        <end position="1346"/>
    </location>
</feature>
<keyword evidence="5" id="KW-1185">Reference proteome</keyword>
<feature type="domain" description="Outer membrane channel protein CpnT-like N-terminal" evidence="3">
    <location>
        <begin position="14"/>
        <end position="135"/>
    </location>
</feature>
<comment type="caution">
    <text evidence="4">The sequence shown here is derived from an EMBL/GenBank/DDBJ whole genome shotgun (WGS) entry which is preliminary data.</text>
</comment>
<dbReference type="Proteomes" id="UP000605568">
    <property type="component" value="Unassembled WGS sequence"/>
</dbReference>
<name>A0ABQ3MSW6_9PSEU</name>
<organism evidence="4 5">
    <name type="scientific">Lentzea cavernae</name>
    <dbReference type="NCBI Taxonomy" id="2020703"/>
    <lineage>
        <taxon>Bacteria</taxon>
        <taxon>Bacillati</taxon>
        <taxon>Actinomycetota</taxon>
        <taxon>Actinomycetes</taxon>
        <taxon>Pseudonocardiales</taxon>
        <taxon>Pseudonocardiaceae</taxon>
        <taxon>Lentzea</taxon>
    </lineage>
</organism>
<feature type="region of interest" description="Disordered" evidence="1">
    <location>
        <begin position="3276"/>
        <end position="3308"/>
    </location>
</feature>
<feature type="transmembrane region" description="Helical" evidence="2">
    <location>
        <begin position="112"/>
        <end position="138"/>
    </location>
</feature>
<sequence>MSGAEDTTHLPAALQKFFQVVLGLEWPEAGEGGLRDLRHAWWDAASAVEDFADLVGADAVVLTEALHGALGDQVVGYLRTDLADGVTELVAGMRELSRAAGTAAADVQKAKIMLIAMAALALATVISLLYSLIFSFMIPAVEAAAQVGLRLVLRELAAKIASLSVREVGAAAVKLGVDAAKFGAFGGAFMGGLDGGIQLGQIAAGGRESFDWESLKGSVIGGVVGGAVGGVAHGLSRGVVSGLSAEVRGRVSGSVRALGHFGYASAQVAAAGVSNPLINVATGMRGNVWDGIIGAASRGHAAGRTGADGPETGTFAVPALELDLLRDGDLPLEQEVLAAAGFVGAEPAAALTSAYQVESAGGAVFATARPSDVPARPEIRVARDGTLAINGWKPVAGTGPVTEAREFFAAPEVLAAAQKTLRRLGSRVSLAVDDTRIVLGDGTRQVLHRVVPRTGELTTDSSSHVAGVVQNGRPDTLVLGSGDQTAFVPMSVDGSEVTGARHLAEGLVETATHGEPAALTPGRAAEFARRDQPGTPGSLPGRSYGELVANRALLDEVSQNAGVNQHAWAKPGQMYVAVPIPEGRPVLAADQATGHHFATVIAESADGRSQITLENYSRSGETHEIVRAAVEAELRRGSGDPALAAALEGVRKTGFDGADPIARARAGQAMATHLGLVPGPEQWHFRMYTKDSGETFFDQHAQGRTIAPLFVVAAGGLSGFSPVTVGFDQGQRTAPADALVGVRSTARDVARAAVARADLGLPLPQVTVSGFSAGRAGFADAVARGRAEQVLATFQEAVAGELHRLQGNEKTVEEIAAHVELGRGHDRMATLRVSFDEPAARDPRHEAALAYDRVAHGLPELVLPPQELRSRMAEFDALADDFVHHAPSAGTRDRLTGVDRALAAVTDPALKAGVRTFVNDALLASSLTPVRETSLHLVPANRIDQLLDDLTAELAHGRDPFARRSSPLHGLAAPENAPLPVRLATLALTNLSPPAREAVAAGPLFTALTARPEALVESLFAATGFEEQYFITTCVPAAVNSAVRAKVPTLASLLHVGRSVADTTERQITRASPEARQKADRPFGRSQETMARKRIADARTEFTAVEDRALRLSQGEQTRAVRQEWRQLTVRWSRTMQKLAAAQLDLPVVPVLTRKVIRGDWTASVAVMSSVFLDRPTRRRTGVDHQNYLGLLQSELAIEPGGGLFGADEVSSERSPAVPLADELTTPQDVDRFWDRVAGRGGTVLSTPDHAVHLGAGTVGGKRVFALNDPMYARPVVLTPDALTAWAAKEDAAAGPALFGGSPATGGATADTAAFLTGGPPARATGTTRESQVPQPVPAGPDAPVARDVPADPVAARAWLEEQARVAEAKLGKLDRAAEERLMAEAVPIVTRWYQPPLALGLPVTRSDRPEQRRFVDAVEAVVAQSFRHRGRVAAVALAERLAAVLGAAPPSTPVGGARGRTTPSTASLLAPPVPDDVATWRPDPGGNGPRTLRAYLDQVDRPGVISTEVGERGAVSPETSIWVTAWVDGMRLAVDVNGSPHTPATAARLSGGLTNAHVVASRWRRTANASLSAPPEEVVAWRPSTSGPGTLREVLEQRDLPPGSTLTRTGAGELHRAVQAWVWAWADRWTNTGGAGPAVEPETVAAASGGLLSVDQVRDRYGALPPREVVEWRPAADGPRTLREVLEQRDLPPGISLERNRRGALNQATTSWIRAWVQGIGDHLVDGRTMSRSDVAELSGGLVNPVTVSQWLRHEQPPAPPRAFLTWAPAPDGTWPRTLPEFLAEYPLPPGITLARRPGGTLGTGITSWIKEWTLSRLRERAEATGFEGALAEVTALVGGLVSRDTLGDWVRDPRSAALPSLPQDLASWLPADQSGPRTLRERLDQLGLPVYPHWVREWARGMRGRIGDSAEPLTPAEVAGMSGIASAAEVRRWWPRSSAGPVVPDDVVTWRPEESGPRTLREYLRQRDLPENMSFDVGGATRLSNNALRWLKAWVQNVQSTGVHGEHLTADAVATLSGDLVVASTVRWWWPKQDVIEPPAHVVRWRPAPDGTGSRTLADHLAGVELPLGISFERTSGSGGGSQRMPGGATEWLRRWAAGMFLETDENGRALEPMAVVELSGGLISRTVAYRWWRQEAETTDKRHLPDDPPTRKRRATITTGMAEVRLDQGRHEMRWESGPGDDDVRIVRAIRHDLVPDAAMDHAFPWRDPENPVERVYAPFAAEDGSLHPAVREGADRITARMSGGKALLKAIAAAPGDGRLADAGQKEMERLWPLLEADVAREVRRLVLGSQPGWTAPARPVTLTPDLVRPHEQVLVGRWGLGLSTPDAPPADRPSVTNGRVLGLYLGAVLRGQEDRERWGAEHPQFPGYAMQAGSFTMTAEGAANFTAFANTGLLADSASPQYDHEAINAQFVQFVVTVPDGTGKPRKLPVVAMVLLDNAFDPVANPHGIITVDYGDDYLTLFEQPVKQEVTEDPPATPDAARAWLADQAGAARASLGKLGEAAYRRLMAEAVPIVSSRYAIPVDLGLPATRSDRPEERRLVDDVEVVVARAFRDGGHAEAVVLAERLAGVLGAAPPQSLLGAARDQTSVRTAARLAQSVPAHVAAWRPAPDGTGPRTLIEHIAQLDRPAGVSAERDRQGRVNAETRAWVRAWLEGLRHDVNGKPYSAAAAAALSGGLVNAKSVSHIWTTASKGNLLETPEEVLTWRPRADGSQTLRGFLDQLDLPRGVDLGRGSGGRLNHVVETWVHAWVDRLRDPGNGGGPAIDPERVAAASGGLVTAEQVREREAARRPVSQLLPPREVVTWRPSADGPQTLREVVERLDLPPGISLERDGTGKLNAATRSWVEAWVRGFGDRVVDGRLVTTGKIAELSGGLVVQNTVSRWLRAGQQTAAPRAVLDWTPAADGTGPRTLGQFLDNHPLPPGVTLVRKGNGGLPTTINSWVREWLLARVRERLASTGFDAALAEVTALVGGLVGKDTIDGWVADIRSSALPALPQDVVSWRPTGSSGPRTLLERLGGPVHAHWVRDWAKSMWDLLSDDTGLPLTAAEVARMSGGLANAEQVARWWPRVGPEVADAAVPPDDVLHWRPLEGGSGTLREYLRQRPLPARVSFETGTSRLSLAAEQWVRAWAQRLQGVRLHGEVLDAEAVARLSGDLVAARTVTSWWGRPVVAEPPAHVVAWRPGPDGPRNLAEHLAGLALPPGISFERRRATGNRAPTLAPEAMAWVERWAAGMSEEVNGDGRRHTARSVAELSGGLVAESTVVRWFRKTAEPKPMASRPATESVGPRPAKRYLPDDGSAAKRRATVEARLDQGRHEMRWESGPGDDEVRIVRAIRHDLVPDPAMDHAFPWRDPGSPVRRVYGPFAAADGSLHPAVRAGSDRITAHMTGGKALLKAIAADPADRRLPTVGPREMERLWPLLEADVVREVRRLVDGPQPGWRPPARPMILALEHVRPHEQALVGKWGLSLSTSDSVSADRPSVTNGRVLGLYLGAVLRSRAEEDRWGAEHVRFPSYAMQVGGAGVYTMTAEGAANFTAFANTGLLAGARSPQYDTEAINAQFVRFTVTLPDATGRMRKLPVAAMVLLDNAFDPVANRHGIVTVDYGDDYLVMFEGSVKQEVVD</sequence>
<dbReference type="EMBL" id="BNAR01000016">
    <property type="protein sequence ID" value="GHH56444.1"/>
    <property type="molecule type" value="Genomic_DNA"/>
</dbReference>
<keyword evidence="2" id="KW-0472">Membrane</keyword>
<keyword evidence="2" id="KW-0812">Transmembrane</keyword>